<keyword evidence="2" id="KW-1185">Reference proteome</keyword>
<dbReference type="Proteomes" id="UP000299102">
    <property type="component" value="Unassembled WGS sequence"/>
</dbReference>
<dbReference type="AlphaFoldDB" id="A0A4C1XNP7"/>
<evidence type="ECO:0000313" key="2">
    <source>
        <dbReference type="Proteomes" id="UP000299102"/>
    </source>
</evidence>
<accession>A0A4C1XNP7</accession>
<dbReference type="EMBL" id="BGZK01000919">
    <property type="protein sequence ID" value="GBP65108.1"/>
    <property type="molecule type" value="Genomic_DNA"/>
</dbReference>
<gene>
    <name evidence="1" type="ORF">EVAR_5254_1</name>
</gene>
<sequence length="103" mass="11443">MPSTGTRNPRGVSTLTASLVRNNVCDAGERVMEKGGANPLEQTASFPNWICEVQRNANRVSGVLIRDLTVPFGSVQSLRKSYVMYLIKRNLMRDEDLSSKRSV</sequence>
<reference evidence="1 2" key="1">
    <citation type="journal article" date="2019" name="Commun. Biol.">
        <title>The bagworm genome reveals a unique fibroin gene that provides high tensile strength.</title>
        <authorList>
            <person name="Kono N."/>
            <person name="Nakamura H."/>
            <person name="Ohtoshi R."/>
            <person name="Tomita M."/>
            <person name="Numata K."/>
            <person name="Arakawa K."/>
        </authorList>
    </citation>
    <scope>NUCLEOTIDE SEQUENCE [LARGE SCALE GENOMIC DNA]</scope>
</reference>
<name>A0A4C1XNP7_EUMVA</name>
<evidence type="ECO:0000313" key="1">
    <source>
        <dbReference type="EMBL" id="GBP65108.1"/>
    </source>
</evidence>
<protein>
    <submittedName>
        <fullName evidence="1">Uncharacterized protein</fullName>
    </submittedName>
</protein>
<proteinExistence type="predicted"/>
<organism evidence="1 2">
    <name type="scientific">Eumeta variegata</name>
    <name type="common">Bagworm moth</name>
    <name type="synonym">Eumeta japonica</name>
    <dbReference type="NCBI Taxonomy" id="151549"/>
    <lineage>
        <taxon>Eukaryota</taxon>
        <taxon>Metazoa</taxon>
        <taxon>Ecdysozoa</taxon>
        <taxon>Arthropoda</taxon>
        <taxon>Hexapoda</taxon>
        <taxon>Insecta</taxon>
        <taxon>Pterygota</taxon>
        <taxon>Neoptera</taxon>
        <taxon>Endopterygota</taxon>
        <taxon>Lepidoptera</taxon>
        <taxon>Glossata</taxon>
        <taxon>Ditrysia</taxon>
        <taxon>Tineoidea</taxon>
        <taxon>Psychidae</taxon>
        <taxon>Oiketicinae</taxon>
        <taxon>Eumeta</taxon>
    </lineage>
</organism>
<comment type="caution">
    <text evidence="1">The sequence shown here is derived from an EMBL/GenBank/DDBJ whole genome shotgun (WGS) entry which is preliminary data.</text>
</comment>